<evidence type="ECO:0000313" key="1">
    <source>
        <dbReference type="EMBL" id="AGM07589.1"/>
    </source>
</evidence>
<dbReference type="AlphaFoldDB" id="R4SW57"/>
<keyword evidence="2" id="KW-1185">Reference proteome</keyword>
<dbReference type="EMBL" id="CP003410">
    <property type="protein sequence ID" value="AGM07589.1"/>
    <property type="molecule type" value="Genomic_DNA"/>
</dbReference>
<accession>R4SW57</accession>
<dbReference type="HOGENOM" id="CLU_2646535_0_0_11"/>
<sequence length="76" mass="8441">MSDLLTVERLYVLSLGSQQANRHVHWHLAPLPPGVPYEQQQTAVFDPARGHLDVSDDELADLARGLGERMTDSSTM</sequence>
<gene>
    <name evidence="1" type="ORF">AORI_5005</name>
</gene>
<protein>
    <submittedName>
        <fullName evidence="1">Histidine triad (HIT) protein</fullName>
    </submittedName>
</protein>
<dbReference type="PATRIC" id="fig|1156913.3.peg.5090"/>
<dbReference type="RefSeq" id="WP_016335336.1">
    <property type="nucleotide sequence ID" value="NC_021252.1"/>
</dbReference>
<dbReference type="Proteomes" id="UP000013968">
    <property type="component" value="Chromosome"/>
</dbReference>
<evidence type="ECO:0000313" key="2">
    <source>
        <dbReference type="Proteomes" id="UP000013968"/>
    </source>
</evidence>
<proteinExistence type="predicted"/>
<organism evidence="1 2">
    <name type="scientific">Amycolatopsis keratiniphila</name>
    <dbReference type="NCBI Taxonomy" id="129921"/>
    <lineage>
        <taxon>Bacteria</taxon>
        <taxon>Bacillati</taxon>
        <taxon>Actinomycetota</taxon>
        <taxon>Actinomycetes</taxon>
        <taxon>Pseudonocardiales</taxon>
        <taxon>Pseudonocardiaceae</taxon>
        <taxon>Amycolatopsis</taxon>
        <taxon>Amycolatopsis japonica group</taxon>
    </lineage>
</organism>
<name>R4SW57_9PSEU</name>
<dbReference type="KEGG" id="aoi:AORI_5005"/>
<reference evidence="1 2" key="1">
    <citation type="journal article" date="2013" name="BMC Genomics">
        <title>ContigScape: a Cytoscape plugin facilitating microbial genome gap closing.</title>
        <authorList>
            <person name="Tang B."/>
            <person name="Wang Q."/>
            <person name="Yang M."/>
            <person name="Xie F."/>
            <person name="Zhu Y."/>
            <person name="Zhuo Y."/>
            <person name="Wang S."/>
            <person name="Gao H."/>
            <person name="Ding X."/>
            <person name="Zhang L."/>
            <person name="Zhao G."/>
            <person name="Zheng H."/>
        </authorList>
    </citation>
    <scope>NUCLEOTIDE SEQUENCE [LARGE SCALE GENOMIC DNA]</scope>
    <source>
        <strain evidence="1 2">HCCB10007</strain>
    </source>
</reference>